<evidence type="ECO:0000313" key="2">
    <source>
        <dbReference type="EMBL" id="HGB36229.1"/>
    </source>
</evidence>
<dbReference type="InterPro" id="IPR023472">
    <property type="entry name" value="Uncharacterised_MJ0810"/>
</dbReference>
<dbReference type="EMBL" id="DTGD01000182">
    <property type="protein sequence ID" value="HGB36229.1"/>
    <property type="molecule type" value="Genomic_DNA"/>
</dbReference>
<dbReference type="PANTHER" id="PTHR13016:SF0">
    <property type="entry name" value="AMME SYNDROME CANDIDATE GENE 1 PROTEIN"/>
    <property type="match status" value="1"/>
</dbReference>
<dbReference type="InterPro" id="IPR002733">
    <property type="entry name" value="AMMECR1_domain"/>
</dbReference>
<protein>
    <submittedName>
        <fullName evidence="2">AmmeMemoRadiSam system protein A</fullName>
    </submittedName>
</protein>
<dbReference type="NCBIfam" id="TIGR00296">
    <property type="entry name" value="TIGR00296 family protein"/>
    <property type="match status" value="1"/>
</dbReference>
<comment type="caution">
    <text evidence="2">The sequence shown here is derived from an EMBL/GenBank/DDBJ whole genome shotgun (WGS) entry which is preliminary data.</text>
</comment>
<dbReference type="PROSITE" id="PS51112">
    <property type="entry name" value="AMMECR1"/>
    <property type="match status" value="1"/>
</dbReference>
<sequence length="187" mass="21501">METLTLTKEEKKVLLELARKSIENKLNGQKDPVLENPTPNLLKEVGAFVTLKKHGELRGCIGYITGIKPLWKAIVDLAKESAFHDPRFYPVRKEELKDIEIEISVLTPLQKIDDINKIEVGRHGILIKRGFYKGLLLPQVAVEENWDRITFLDHTCLKAGLYPGCWKDEKTEIYIFEALIFSEKELE</sequence>
<dbReference type="AlphaFoldDB" id="A0A7V3KP02"/>
<dbReference type="InterPro" id="IPR027485">
    <property type="entry name" value="AMMECR1_N"/>
</dbReference>
<dbReference type="InterPro" id="IPR023473">
    <property type="entry name" value="AMMECR1"/>
</dbReference>
<dbReference type="Pfam" id="PF01871">
    <property type="entry name" value="AMMECR1"/>
    <property type="match status" value="1"/>
</dbReference>
<dbReference type="SUPFAM" id="SSF143447">
    <property type="entry name" value="AMMECR1-like"/>
    <property type="match status" value="1"/>
</dbReference>
<proteinExistence type="inferred from homology"/>
<evidence type="ECO:0000259" key="1">
    <source>
        <dbReference type="PROSITE" id="PS51112"/>
    </source>
</evidence>
<organism evidence="2">
    <name type="scientific">candidate division WOR-3 bacterium</name>
    <dbReference type="NCBI Taxonomy" id="2052148"/>
    <lineage>
        <taxon>Bacteria</taxon>
        <taxon>Bacteria division WOR-3</taxon>
    </lineage>
</organism>
<name>A0A7V3KP02_UNCW3</name>
<feature type="domain" description="AMMECR1" evidence="1">
    <location>
        <begin position="9"/>
        <end position="187"/>
    </location>
</feature>
<dbReference type="InterPro" id="IPR027623">
    <property type="entry name" value="AmmeMemoSam_A"/>
</dbReference>
<dbReference type="Gene3D" id="3.30.1490.150">
    <property type="entry name" value="Hypothetical protein ph0010, domain 2"/>
    <property type="match status" value="1"/>
</dbReference>
<accession>A0A7V3KP02</accession>
<gene>
    <name evidence="2" type="primary">amrA</name>
    <name evidence="2" type="ORF">ENV38_04920</name>
</gene>
<dbReference type="NCBIfam" id="TIGR04335">
    <property type="entry name" value="AmmeMemoSam_A"/>
    <property type="match status" value="1"/>
</dbReference>
<dbReference type="InterPro" id="IPR036071">
    <property type="entry name" value="AMMECR1_dom_sf"/>
</dbReference>
<reference evidence="2" key="1">
    <citation type="journal article" date="2020" name="mSystems">
        <title>Genome- and Community-Level Interaction Insights into Carbon Utilization and Element Cycling Functions of Hydrothermarchaeota in Hydrothermal Sediment.</title>
        <authorList>
            <person name="Zhou Z."/>
            <person name="Liu Y."/>
            <person name="Xu W."/>
            <person name="Pan J."/>
            <person name="Luo Z.H."/>
            <person name="Li M."/>
        </authorList>
    </citation>
    <scope>NUCLEOTIDE SEQUENCE [LARGE SCALE GENOMIC DNA]</scope>
    <source>
        <strain evidence="2">SpSt-754</strain>
    </source>
</reference>
<dbReference type="Gene3D" id="3.30.700.20">
    <property type="entry name" value="Hypothetical protein ph0010, domain 1"/>
    <property type="match status" value="1"/>
</dbReference>
<dbReference type="HAMAP" id="MF_00645">
    <property type="entry name" value="AMMECR1"/>
    <property type="match status" value="1"/>
</dbReference>
<dbReference type="PANTHER" id="PTHR13016">
    <property type="entry name" value="AMMECR1 HOMOLOG"/>
    <property type="match status" value="1"/>
</dbReference>